<sequence length="415" mass="46788">MRITWLEKAFTGYRIVYRCDATGADFGFDISSSSRGYNLTGCPYFTTPQNACHDTAFQRDNGTICIQNFAMVPRGNCSFSEKAYHVQRAQPEPYQGIIIYNRGPPIHMAGNKFADEVFIPVIMIGESCMINIMEQYPSRNGYVVAIRSIPGYFDLLKYLVPFIAVVAFCFVILFVSLLIRLCRERRLLARKRLSKGSLKKIPIKKFKRGDCDSGICVICLDEFIDGEKIRILPCNHVYHCKCVDPWLTKNRKVCPICKRKVCSSGNSDSSDSETERRQSTSVADGLATTSRENAPLLRHQQPIASSHIHPSTNNNVQFNISDESIGDSGFINSLRSRFRSLVQSITARFTTQDNSNQTHDNRININGNRLFAAENNGFDEQEGTASLHSQVIANEALRFPRDSVSQWQTTDVSRS</sequence>
<evidence type="ECO:0000256" key="7">
    <source>
        <dbReference type="ARBA" id="ARBA00023136"/>
    </source>
</evidence>
<feature type="region of interest" description="Disordered" evidence="9">
    <location>
        <begin position="261"/>
        <end position="287"/>
    </location>
</feature>
<keyword evidence="14" id="KW-1185">Reference proteome</keyword>
<dbReference type="PANTHER" id="PTHR47168">
    <property type="entry name" value="RING ZINC FINGER DOMAIN SUPERFAMILY PROTEIN-RELATED"/>
    <property type="match status" value="1"/>
</dbReference>
<dbReference type="SUPFAM" id="SSF57850">
    <property type="entry name" value="RING/U-box"/>
    <property type="match status" value="1"/>
</dbReference>
<comment type="subcellular location">
    <subcellularLocation>
        <location evidence="1">Membrane</location>
        <topology evidence="1">Single-pass membrane protein</topology>
    </subcellularLocation>
</comment>
<feature type="domain" description="RING-type" evidence="11">
    <location>
        <begin position="216"/>
        <end position="258"/>
    </location>
</feature>
<evidence type="ECO:0000256" key="4">
    <source>
        <dbReference type="ARBA" id="ARBA00022771"/>
    </source>
</evidence>
<protein>
    <submittedName>
        <fullName evidence="15">RING-type domain-containing protein</fullName>
    </submittedName>
</protein>
<dbReference type="GO" id="GO:0016020">
    <property type="term" value="C:membrane"/>
    <property type="evidence" value="ECO:0007669"/>
    <property type="project" value="UniProtKB-SubCell"/>
</dbReference>
<evidence type="ECO:0000256" key="8">
    <source>
        <dbReference type="PROSITE-ProRule" id="PRU00175"/>
    </source>
</evidence>
<dbReference type="InterPro" id="IPR051653">
    <property type="entry name" value="E3_ligase_sorting_rcpt"/>
</dbReference>
<evidence type="ECO:0000313" key="14">
    <source>
        <dbReference type="Proteomes" id="UP000274756"/>
    </source>
</evidence>
<dbReference type="Gene3D" id="3.50.30.30">
    <property type="match status" value="1"/>
</dbReference>
<reference evidence="12 14" key="2">
    <citation type="submission" date="2018-11" db="EMBL/GenBank/DDBJ databases">
        <authorList>
            <consortium name="Pathogen Informatics"/>
        </authorList>
    </citation>
    <scope>NUCLEOTIDE SEQUENCE [LARGE SCALE GENOMIC DNA]</scope>
</reference>
<evidence type="ECO:0000256" key="2">
    <source>
        <dbReference type="ARBA" id="ARBA00022692"/>
    </source>
</evidence>
<dbReference type="OrthoDB" id="8062037at2759"/>
<evidence type="ECO:0000256" key="3">
    <source>
        <dbReference type="ARBA" id="ARBA00022723"/>
    </source>
</evidence>
<keyword evidence="3" id="KW-0479">Metal-binding</keyword>
<gene>
    <name evidence="12" type="ORF">DME_LOCUS8621</name>
</gene>
<proteinExistence type="predicted"/>
<organism evidence="13 15">
    <name type="scientific">Dracunculus medinensis</name>
    <name type="common">Guinea worm</name>
    <dbReference type="NCBI Taxonomy" id="318479"/>
    <lineage>
        <taxon>Eukaryota</taxon>
        <taxon>Metazoa</taxon>
        <taxon>Ecdysozoa</taxon>
        <taxon>Nematoda</taxon>
        <taxon>Chromadorea</taxon>
        <taxon>Rhabditida</taxon>
        <taxon>Spirurina</taxon>
        <taxon>Dracunculoidea</taxon>
        <taxon>Dracunculidae</taxon>
        <taxon>Dracunculus</taxon>
    </lineage>
</organism>
<evidence type="ECO:0000256" key="9">
    <source>
        <dbReference type="SAM" id="MobiDB-lite"/>
    </source>
</evidence>
<dbReference type="STRING" id="318479.A0A0N4UBX9"/>
<evidence type="ECO:0000259" key="11">
    <source>
        <dbReference type="PROSITE" id="PS50089"/>
    </source>
</evidence>
<dbReference type="InterPro" id="IPR003137">
    <property type="entry name" value="PA_domain"/>
</dbReference>
<dbReference type="Proteomes" id="UP000038040">
    <property type="component" value="Unplaced"/>
</dbReference>
<dbReference type="Pfam" id="PF02225">
    <property type="entry name" value="PA"/>
    <property type="match status" value="1"/>
</dbReference>
<keyword evidence="5" id="KW-0862">Zinc</keyword>
<evidence type="ECO:0000256" key="5">
    <source>
        <dbReference type="ARBA" id="ARBA00022833"/>
    </source>
</evidence>
<feature type="transmembrane region" description="Helical" evidence="10">
    <location>
        <begin position="158"/>
        <end position="182"/>
    </location>
</feature>
<dbReference type="InterPro" id="IPR013083">
    <property type="entry name" value="Znf_RING/FYVE/PHD"/>
</dbReference>
<accession>A0A0N4UBX9</accession>
<evidence type="ECO:0000313" key="12">
    <source>
        <dbReference type="EMBL" id="VDN58648.1"/>
    </source>
</evidence>
<dbReference type="PROSITE" id="PS50089">
    <property type="entry name" value="ZF_RING_2"/>
    <property type="match status" value="1"/>
</dbReference>
<dbReference type="SMART" id="SM00184">
    <property type="entry name" value="RING"/>
    <property type="match status" value="1"/>
</dbReference>
<dbReference type="GO" id="GO:0008270">
    <property type="term" value="F:zinc ion binding"/>
    <property type="evidence" value="ECO:0007669"/>
    <property type="project" value="UniProtKB-KW"/>
</dbReference>
<dbReference type="EMBL" id="UYYG01001170">
    <property type="protein sequence ID" value="VDN58648.1"/>
    <property type="molecule type" value="Genomic_DNA"/>
</dbReference>
<keyword evidence="2 10" id="KW-0812">Transmembrane</keyword>
<keyword evidence="4 8" id="KW-0863">Zinc-finger</keyword>
<dbReference type="PANTHER" id="PTHR47168:SF1">
    <property type="entry name" value="OS02G0798600 PROTEIN"/>
    <property type="match status" value="1"/>
</dbReference>
<evidence type="ECO:0000313" key="13">
    <source>
        <dbReference type="Proteomes" id="UP000038040"/>
    </source>
</evidence>
<keyword evidence="7 10" id="KW-0472">Membrane</keyword>
<evidence type="ECO:0000256" key="6">
    <source>
        <dbReference type="ARBA" id="ARBA00022989"/>
    </source>
</evidence>
<dbReference type="WBParaSite" id="DME_0000473801-mRNA-1">
    <property type="protein sequence ID" value="DME_0000473801-mRNA-1"/>
    <property type="gene ID" value="DME_0000473801"/>
</dbReference>
<evidence type="ECO:0000256" key="1">
    <source>
        <dbReference type="ARBA" id="ARBA00004167"/>
    </source>
</evidence>
<evidence type="ECO:0000256" key="10">
    <source>
        <dbReference type="SAM" id="Phobius"/>
    </source>
</evidence>
<dbReference type="Gene3D" id="3.30.40.10">
    <property type="entry name" value="Zinc/RING finger domain, C3HC4 (zinc finger)"/>
    <property type="match status" value="1"/>
</dbReference>
<dbReference type="Proteomes" id="UP000274756">
    <property type="component" value="Unassembled WGS sequence"/>
</dbReference>
<dbReference type="InterPro" id="IPR001841">
    <property type="entry name" value="Znf_RING"/>
</dbReference>
<dbReference type="Pfam" id="PF13639">
    <property type="entry name" value="zf-RING_2"/>
    <property type="match status" value="1"/>
</dbReference>
<dbReference type="AlphaFoldDB" id="A0A0N4UBX9"/>
<keyword evidence="6 10" id="KW-1133">Transmembrane helix</keyword>
<reference evidence="15" key="1">
    <citation type="submission" date="2017-02" db="UniProtKB">
        <authorList>
            <consortium name="WormBaseParasite"/>
        </authorList>
    </citation>
    <scope>IDENTIFICATION</scope>
</reference>
<name>A0A0N4UBX9_DRAME</name>
<evidence type="ECO:0000313" key="15">
    <source>
        <dbReference type="WBParaSite" id="DME_0000473801-mRNA-1"/>
    </source>
</evidence>